<dbReference type="InterPro" id="IPR007391">
    <property type="entry name" value="Vancomycin_resist_VanW"/>
</dbReference>
<organism evidence="1 2">
    <name type="scientific">Fusibacter bizertensis</name>
    <dbReference type="NCBI Taxonomy" id="1488331"/>
    <lineage>
        <taxon>Bacteria</taxon>
        <taxon>Bacillati</taxon>
        <taxon>Bacillota</taxon>
        <taxon>Clostridia</taxon>
        <taxon>Eubacteriales</taxon>
        <taxon>Eubacteriales Family XII. Incertae Sedis</taxon>
        <taxon>Fusibacter</taxon>
    </lineage>
</organism>
<dbReference type="Pfam" id="PF04294">
    <property type="entry name" value="VanW"/>
    <property type="match status" value="1"/>
</dbReference>
<dbReference type="Proteomes" id="UP001158045">
    <property type="component" value="Unassembled WGS sequence"/>
</dbReference>
<gene>
    <name evidence="1" type="ORF">QE109_01680</name>
</gene>
<dbReference type="EMBL" id="JARYZI010000001">
    <property type="protein sequence ID" value="MDH8676834.1"/>
    <property type="molecule type" value="Genomic_DNA"/>
</dbReference>
<keyword evidence="2" id="KW-1185">Reference proteome</keyword>
<proteinExistence type="predicted"/>
<dbReference type="PANTHER" id="PTHR35788">
    <property type="entry name" value="EXPORTED PROTEIN-RELATED"/>
    <property type="match status" value="1"/>
</dbReference>
<name>A0ABT6N8W1_9FIRM</name>
<dbReference type="PANTHER" id="PTHR35788:SF1">
    <property type="entry name" value="EXPORTED PROTEIN"/>
    <property type="match status" value="1"/>
</dbReference>
<dbReference type="InterPro" id="IPR052913">
    <property type="entry name" value="Glycopeptide_resist_protein"/>
</dbReference>
<protein>
    <submittedName>
        <fullName evidence="1">VanW family protein</fullName>
    </submittedName>
</protein>
<accession>A0ABT6N8W1</accession>
<dbReference type="RefSeq" id="WP_281092634.1">
    <property type="nucleotide sequence ID" value="NZ_JARYZI010000001.1"/>
</dbReference>
<evidence type="ECO:0000313" key="1">
    <source>
        <dbReference type="EMBL" id="MDH8676834.1"/>
    </source>
</evidence>
<evidence type="ECO:0000313" key="2">
    <source>
        <dbReference type="Proteomes" id="UP001158045"/>
    </source>
</evidence>
<reference evidence="1 2" key="1">
    <citation type="submission" date="2023-04" db="EMBL/GenBank/DDBJ databases">
        <title>Fusibacter bizertensis strain WBS, isolated from littoral bottom sediments of the Arctic seas - biochemical and genomic analysis.</title>
        <authorList>
            <person name="Brioukhanov A.L."/>
        </authorList>
    </citation>
    <scope>NUCLEOTIDE SEQUENCE [LARGE SCALE GENOMIC DNA]</scope>
    <source>
        <strain evidence="1 2">WBS</strain>
    </source>
</reference>
<comment type="caution">
    <text evidence="1">The sequence shown here is derived from an EMBL/GenBank/DDBJ whole genome shotgun (WGS) entry which is preliminary data.</text>
</comment>
<sequence>MNRKSFSEINFLTYQISYLKNVLIRHIKWFFERKILANRIEKETLPFKIYEHTSLIRRRLGDVDMQLQDNKAINLNLVRPKIDSVVILPGEKFSFWYLVGKCTRSKGFKEGLIIKNGEANKGIGGGMCQFTNLIHWLVLHSPLTVLEHHHHNGLDLFPDYGRQVPFGTGTSIAYNYIDYQFENNTMHSFQLKITINDEYIKGELYSDLPVENAYHLKEENCYYSKTNQDYYRNNEVYRTIIDKRTGNLLSKELIIKNHSKIMYDKKYIPKDLIMETL</sequence>